<organism evidence="1">
    <name type="scientific">Rhizophora mucronata</name>
    <name type="common">Asiatic mangrove</name>
    <dbReference type="NCBI Taxonomy" id="61149"/>
    <lineage>
        <taxon>Eukaryota</taxon>
        <taxon>Viridiplantae</taxon>
        <taxon>Streptophyta</taxon>
        <taxon>Embryophyta</taxon>
        <taxon>Tracheophyta</taxon>
        <taxon>Spermatophyta</taxon>
        <taxon>Magnoliopsida</taxon>
        <taxon>eudicotyledons</taxon>
        <taxon>Gunneridae</taxon>
        <taxon>Pentapetalae</taxon>
        <taxon>rosids</taxon>
        <taxon>fabids</taxon>
        <taxon>Malpighiales</taxon>
        <taxon>Rhizophoraceae</taxon>
        <taxon>Rhizophora</taxon>
    </lineage>
</organism>
<sequence>MFKYKRIRYQSTAYHSHSSKSFMEHTLDLTYPHP</sequence>
<dbReference type="EMBL" id="GGEC01067931">
    <property type="protein sequence ID" value="MBX48415.1"/>
    <property type="molecule type" value="Transcribed_RNA"/>
</dbReference>
<protein>
    <submittedName>
        <fullName evidence="1">Uncharacterized protein</fullName>
    </submittedName>
</protein>
<reference evidence="1" key="1">
    <citation type="submission" date="2018-02" db="EMBL/GenBank/DDBJ databases">
        <title>Rhizophora mucronata_Transcriptome.</title>
        <authorList>
            <person name="Meera S.P."/>
            <person name="Sreeshan A."/>
            <person name="Augustine A."/>
        </authorList>
    </citation>
    <scope>NUCLEOTIDE SEQUENCE</scope>
    <source>
        <tissue evidence="1">Leaf</tissue>
    </source>
</reference>
<accession>A0A2P2P0Z3</accession>
<evidence type="ECO:0000313" key="1">
    <source>
        <dbReference type="EMBL" id="MBX48415.1"/>
    </source>
</evidence>
<dbReference type="AlphaFoldDB" id="A0A2P2P0Z3"/>
<proteinExistence type="predicted"/>
<name>A0A2P2P0Z3_RHIMU</name>